<evidence type="ECO:0000259" key="8">
    <source>
        <dbReference type="Pfam" id="PF02770"/>
    </source>
</evidence>
<dbReference type="EMBL" id="BSNJ01000006">
    <property type="protein sequence ID" value="GLQ21810.1"/>
    <property type="molecule type" value="Genomic_DNA"/>
</dbReference>
<keyword evidence="11" id="KW-1185">Reference proteome</keyword>
<dbReference type="PANTHER" id="PTHR43884">
    <property type="entry name" value="ACYL-COA DEHYDROGENASE"/>
    <property type="match status" value="1"/>
</dbReference>
<evidence type="ECO:0000256" key="2">
    <source>
        <dbReference type="ARBA" id="ARBA00009347"/>
    </source>
</evidence>
<evidence type="ECO:0000256" key="3">
    <source>
        <dbReference type="ARBA" id="ARBA00022630"/>
    </source>
</evidence>
<dbReference type="Gene3D" id="1.20.140.10">
    <property type="entry name" value="Butyryl-CoA Dehydrogenase, subunit A, domain 3"/>
    <property type="match status" value="1"/>
</dbReference>
<dbReference type="PANTHER" id="PTHR43884:SF20">
    <property type="entry name" value="ACYL-COA DEHYDROGENASE FADE28"/>
    <property type="match status" value="1"/>
</dbReference>
<dbReference type="Gene3D" id="1.10.540.10">
    <property type="entry name" value="Acyl-CoA dehydrogenase/oxidase, N-terminal domain"/>
    <property type="match status" value="1"/>
</dbReference>
<evidence type="ECO:0000256" key="6">
    <source>
        <dbReference type="RuleBase" id="RU362125"/>
    </source>
</evidence>
<comment type="similarity">
    <text evidence="2 6">Belongs to the acyl-CoA dehydrogenase family.</text>
</comment>
<evidence type="ECO:0000256" key="4">
    <source>
        <dbReference type="ARBA" id="ARBA00022827"/>
    </source>
</evidence>
<evidence type="ECO:0000259" key="9">
    <source>
        <dbReference type="Pfam" id="PF02771"/>
    </source>
</evidence>
<keyword evidence="3 6" id="KW-0285">Flavoprotein</keyword>
<dbReference type="InterPro" id="IPR009075">
    <property type="entry name" value="AcylCo_DH/oxidase_C"/>
</dbReference>
<comment type="cofactor">
    <cofactor evidence="1 6">
        <name>FAD</name>
        <dbReference type="ChEBI" id="CHEBI:57692"/>
    </cofactor>
</comment>
<reference evidence="10" key="2">
    <citation type="submission" date="2023-01" db="EMBL/GenBank/DDBJ databases">
        <title>Draft genome sequence of Algimonas porphyrae strain NBRC 108216.</title>
        <authorList>
            <person name="Sun Q."/>
            <person name="Mori K."/>
        </authorList>
    </citation>
    <scope>NUCLEOTIDE SEQUENCE</scope>
    <source>
        <strain evidence="10">NBRC 108216</strain>
    </source>
</reference>
<evidence type="ECO:0000256" key="1">
    <source>
        <dbReference type="ARBA" id="ARBA00001974"/>
    </source>
</evidence>
<sequence length="372" mass="39435">MALVLNEDEVMLRDTAEGFFAEKAPVKALRELRDTNDETGFDRALWSEMAAMGFAGIAIPEDHGGVDMGFQAAGLLAEQMGRNLTASPFLSTAILAATVLREAGSDAQKGAWLPKIASGETVMAVALDEGPKHNPAGIETTAEKSGNGFKLNGAKAMVVDGHVADQLIVAAKTEDGIAFFLVDPKAKGVAIERTIMVDAHNAARIDLIDVEVDGDALIGETNAEAALNKMLAAGRGIVAAELLGAGSEAFRSTVDYIKERKQFGVPVGSFQALQHRSSHLYSELEIARSAVLGALTALDEGDDKAGRYCSMAKSKLGDVAKLAALEGVQMYGGVGMTDEYDIGLFLKRVRVLQELLGDAAYHQNEHAKANRF</sequence>
<dbReference type="InterPro" id="IPR036250">
    <property type="entry name" value="AcylCo_DH-like_C"/>
</dbReference>
<dbReference type="Pfam" id="PF02770">
    <property type="entry name" value="Acyl-CoA_dh_M"/>
    <property type="match status" value="1"/>
</dbReference>
<keyword evidence="4 6" id="KW-0274">FAD</keyword>
<dbReference type="SUPFAM" id="SSF56645">
    <property type="entry name" value="Acyl-CoA dehydrogenase NM domain-like"/>
    <property type="match status" value="1"/>
</dbReference>
<dbReference type="CDD" id="cd00567">
    <property type="entry name" value="ACAD"/>
    <property type="match status" value="1"/>
</dbReference>
<evidence type="ECO:0000313" key="11">
    <source>
        <dbReference type="Proteomes" id="UP001161390"/>
    </source>
</evidence>
<dbReference type="InterPro" id="IPR013786">
    <property type="entry name" value="AcylCoA_DH/ox_N"/>
</dbReference>
<gene>
    <name evidence="10" type="ORF">GCM10007854_27650</name>
</gene>
<dbReference type="InterPro" id="IPR006091">
    <property type="entry name" value="Acyl-CoA_Oxase/DH_mid-dom"/>
</dbReference>
<feature type="domain" description="Acyl-CoA dehydrogenase/oxidase N-terminal" evidence="9">
    <location>
        <begin position="6"/>
        <end position="120"/>
    </location>
</feature>
<comment type="caution">
    <text evidence="10">The sequence shown here is derived from an EMBL/GenBank/DDBJ whole genome shotgun (WGS) entry which is preliminary data.</text>
</comment>
<keyword evidence="5 6" id="KW-0560">Oxidoreductase</keyword>
<dbReference type="InterPro" id="IPR009100">
    <property type="entry name" value="AcylCoA_DH/oxidase_NM_dom_sf"/>
</dbReference>
<dbReference type="SUPFAM" id="SSF47203">
    <property type="entry name" value="Acyl-CoA dehydrogenase C-terminal domain-like"/>
    <property type="match status" value="1"/>
</dbReference>
<dbReference type="InterPro" id="IPR046373">
    <property type="entry name" value="Acyl-CoA_Oxase/DH_mid-dom_sf"/>
</dbReference>
<evidence type="ECO:0000256" key="5">
    <source>
        <dbReference type="ARBA" id="ARBA00023002"/>
    </source>
</evidence>
<evidence type="ECO:0000313" key="10">
    <source>
        <dbReference type="EMBL" id="GLQ21810.1"/>
    </source>
</evidence>
<feature type="domain" description="Acyl-CoA oxidase/dehydrogenase middle" evidence="8">
    <location>
        <begin position="134"/>
        <end position="194"/>
    </location>
</feature>
<dbReference type="Gene3D" id="2.40.110.10">
    <property type="entry name" value="Butyryl-CoA Dehydrogenase, subunit A, domain 2"/>
    <property type="match status" value="1"/>
</dbReference>
<accession>A0ABQ5V2P4</accession>
<proteinExistence type="inferred from homology"/>
<dbReference type="Pfam" id="PF02771">
    <property type="entry name" value="Acyl-CoA_dh_N"/>
    <property type="match status" value="1"/>
</dbReference>
<name>A0ABQ5V2P4_9PROT</name>
<reference evidence="10" key="1">
    <citation type="journal article" date="2014" name="Int. J. Syst. Evol. Microbiol.">
        <title>Complete genome of a new Firmicutes species belonging to the dominant human colonic microbiota ('Ruminococcus bicirculans') reveals two chromosomes and a selective capacity to utilize plant glucans.</title>
        <authorList>
            <consortium name="NISC Comparative Sequencing Program"/>
            <person name="Wegmann U."/>
            <person name="Louis P."/>
            <person name="Goesmann A."/>
            <person name="Henrissat B."/>
            <person name="Duncan S.H."/>
            <person name="Flint H.J."/>
        </authorList>
    </citation>
    <scope>NUCLEOTIDE SEQUENCE</scope>
    <source>
        <strain evidence="10">NBRC 108216</strain>
    </source>
</reference>
<dbReference type="RefSeq" id="WP_284373759.1">
    <property type="nucleotide sequence ID" value="NZ_BSNJ01000006.1"/>
</dbReference>
<dbReference type="InterPro" id="IPR037069">
    <property type="entry name" value="AcylCoA_DH/ox_N_sf"/>
</dbReference>
<protein>
    <submittedName>
        <fullName evidence="10">Isovaleryl-CoA dehydrogenase</fullName>
    </submittedName>
</protein>
<feature type="domain" description="Acyl-CoA dehydrogenase/oxidase C-terminal" evidence="7">
    <location>
        <begin position="228"/>
        <end position="364"/>
    </location>
</feature>
<evidence type="ECO:0000259" key="7">
    <source>
        <dbReference type="Pfam" id="PF00441"/>
    </source>
</evidence>
<organism evidence="10 11">
    <name type="scientific">Algimonas porphyrae</name>
    <dbReference type="NCBI Taxonomy" id="1128113"/>
    <lineage>
        <taxon>Bacteria</taxon>
        <taxon>Pseudomonadati</taxon>
        <taxon>Pseudomonadota</taxon>
        <taxon>Alphaproteobacteria</taxon>
        <taxon>Maricaulales</taxon>
        <taxon>Robiginitomaculaceae</taxon>
        <taxon>Algimonas</taxon>
    </lineage>
</organism>
<dbReference type="Proteomes" id="UP001161390">
    <property type="component" value="Unassembled WGS sequence"/>
</dbReference>
<dbReference type="Pfam" id="PF00441">
    <property type="entry name" value="Acyl-CoA_dh_1"/>
    <property type="match status" value="1"/>
</dbReference>